<evidence type="ECO:0000256" key="3">
    <source>
        <dbReference type="SAM" id="MobiDB-lite"/>
    </source>
</evidence>
<evidence type="ECO:0000313" key="5">
    <source>
        <dbReference type="EMBL" id="CBY32331.1"/>
    </source>
</evidence>
<feature type="compositionally biased region" description="Low complexity" evidence="3">
    <location>
        <begin position="337"/>
        <end position="351"/>
    </location>
</feature>
<feature type="compositionally biased region" description="Low complexity" evidence="3">
    <location>
        <begin position="275"/>
        <end position="330"/>
    </location>
</feature>
<evidence type="ECO:0000259" key="4">
    <source>
        <dbReference type="PROSITE" id="PS50053"/>
    </source>
</evidence>
<feature type="compositionally biased region" description="Polar residues" evidence="3">
    <location>
        <begin position="511"/>
        <end position="520"/>
    </location>
</feature>
<dbReference type="SUPFAM" id="SSF54236">
    <property type="entry name" value="Ubiquitin-like"/>
    <property type="match status" value="1"/>
</dbReference>
<dbReference type="CDD" id="cd01804">
    <property type="entry name" value="Ubl_midnolin"/>
    <property type="match status" value="1"/>
</dbReference>
<sequence length="601" mass="66639">MNRDDADSVEDTEIVVEVVPTTGGSFEIKLDATATVEELRWRVARKVQTPRERLTLLSRERVLKTGRLDELEIRDGSRITLIPQLEAGFSTGQQGTEQSVVQAIEQLSEQQVDDFLSGRSPLTLALRVEDHMMFVQLQLEQSERKRRSAKRQSREKADSADPKIARTQPTATSCAPKVSLPKVEKPSMSRLPQQTPPPNATIPGPSSRHPGLTPPVLSPEEWTRYRAELHRFHQMILPGHQPNCIVYPHQMVSELRSLVAEQQRQSVRHHHQQMHHQMAAAAAAHRAATAAQTAKHRGSQAASSQSQTQSKHNQTASASSPKTPSTIPSASDKKSHSTPSATATSKSTPTPQRSHHSTAPKTNAYPHIPTQPTNVRTQQPGTPVNSASTKVGQPKIESVTNTGPHVFSGTFSGSLHPSVQDDAGRPRRDPSTIVQILRDLLSTANHQYLPELLRSQNGVMVGRRAIGQTRIRQSIRLGSSSSRHTSSKSSRSTKSSKSSRSSRSEHKPPTIDQNYIQWLQKTRRENDVTRSKMAKLQEQMRERRNRRRKGVKEDLDGSSSQHLDAETENETTMETLTVGLGTVSPPRDTQSPNQTLNYLSV</sequence>
<feature type="domain" description="Ubiquitin-like" evidence="4">
    <location>
        <begin position="12"/>
        <end position="88"/>
    </location>
</feature>
<feature type="region of interest" description="Disordered" evidence="3">
    <location>
        <begin position="261"/>
        <end position="392"/>
    </location>
</feature>
<dbReference type="InterPro" id="IPR039336">
    <property type="entry name" value="Midnolin"/>
</dbReference>
<feature type="region of interest" description="Disordered" evidence="3">
    <location>
        <begin position="470"/>
        <end position="601"/>
    </location>
</feature>
<dbReference type="GO" id="GO:0005634">
    <property type="term" value="C:nucleus"/>
    <property type="evidence" value="ECO:0007669"/>
    <property type="project" value="UniProtKB-SubCell"/>
</dbReference>
<dbReference type="Gene3D" id="3.10.20.90">
    <property type="entry name" value="Phosphatidylinositol 3-kinase Catalytic Subunit, Chain A, domain 1"/>
    <property type="match status" value="1"/>
</dbReference>
<dbReference type="PROSITE" id="PS50053">
    <property type="entry name" value="UBIQUITIN_2"/>
    <property type="match status" value="1"/>
</dbReference>
<feature type="compositionally biased region" description="Polar residues" evidence="3">
    <location>
        <begin position="370"/>
        <end position="391"/>
    </location>
</feature>
<name>E4Y9U4_OIKDI</name>
<feature type="compositionally biased region" description="Low complexity" evidence="3">
    <location>
        <begin position="479"/>
        <end position="501"/>
    </location>
</feature>
<dbReference type="PANTHER" id="PTHR23010">
    <property type="entry name" value="MIDNOLIN"/>
    <property type="match status" value="1"/>
</dbReference>
<evidence type="ECO:0000256" key="2">
    <source>
        <dbReference type="ARBA" id="ARBA00023242"/>
    </source>
</evidence>
<dbReference type="InterPro" id="IPR029071">
    <property type="entry name" value="Ubiquitin-like_domsf"/>
</dbReference>
<organism evidence="5">
    <name type="scientific">Oikopleura dioica</name>
    <name type="common">Tunicate</name>
    <dbReference type="NCBI Taxonomy" id="34765"/>
    <lineage>
        <taxon>Eukaryota</taxon>
        <taxon>Metazoa</taxon>
        <taxon>Chordata</taxon>
        <taxon>Tunicata</taxon>
        <taxon>Appendicularia</taxon>
        <taxon>Copelata</taxon>
        <taxon>Oikopleuridae</taxon>
        <taxon>Oikopleura</taxon>
    </lineage>
</organism>
<keyword evidence="2" id="KW-0539">Nucleus</keyword>
<reference evidence="5" key="1">
    <citation type="journal article" date="2010" name="Science">
        <title>Plasticity of animal genome architecture unmasked by rapid evolution of a pelagic tunicate.</title>
        <authorList>
            <person name="Denoeud F."/>
            <person name="Henriet S."/>
            <person name="Mungpakdee S."/>
            <person name="Aury J.M."/>
            <person name="Da Silva C."/>
            <person name="Brinkmann H."/>
            <person name="Mikhaleva J."/>
            <person name="Olsen L.C."/>
            <person name="Jubin C."/>
            <person name="Canestro C."/>
            <person name="Bouquet J.M."/>
            <person name="Danks G."/>
            <person name="Poulain J."/>
            <person name="Campsteijn C."/>
            <person name="Adamski M."/>
            <person name="Cross I."/>
            <person name="Yadetie F."/>
            <person name="Muffato M."/>
            <person name="Louis A."/>
            <person name="Butcher S."/>
            <person name="Tsagkogeorga G."/>
            <person name="Konrad A."/>
            <person name="Singh S."/>
            <person name="Jensen M.F."/>
            <person name="Cong E.H."/>
            <person name="Eikeseth-Otteraa H."/>
            <person name="Noel B."/>
            <person name="Anthouard V."/>
            <person name="Porcel B.M."/>
            <person name="Kachouri-Lafond R."/>
            <person name="Nishino A."/>
            <person name="Ugolini M."/>
            <person name="Chourrout P."/>
            <person name="Nishida H."/>
            <person name="Aasland R."/>
            <person name="Huzurbazar S."/>
            <person name="Westhof E."/>
            <person name="Delsuc F."/>
            <person name="Lehrach H."/>
            <person name="Reinhardt R."/>
            <person name="Weissenbach J."/>
            <person name="Roy S.W."/>
            <person name="Artiguenave F."/>
            <person name="Postlethwait J.H."/>
            <person name="Manak J.R."/>
            <person name="Thompson E.M."/>
            <person name="Jaillon O."/>
            <person name="Du Pasquier L."/>
            <person name="Boudinot P."/>
            <person name="Liberles D.A."/>
            <person name="Volff J.N."/>
            <person name="Philippe H."/>
            <person name="Lenhard B."/>
            <person name="Roest Crollius H."/>
            <person name="Wincker P."/>
            <person name="Chourrout D."/>
        </authorList>
    </citation>
    <scope>NUCLEOTIDE SEQUENCE [LARGE SCALE GENOMIC DNA]</scope>
</reference>
<proteinExistence type="predicted"/>
<evidence type="ECO:0000256" key="1">
    <source>
        <dbReference type="ARBA" id="ARBA00004123"/>
    </source>
</evidence>
<gene>
    <name evidence="5" type="ORF">GSOID_T00030753001</name>
</gene>
<feature type="compositionally biased region" description="Basic and acidic residues" evidence="3">
    <location>
        <begin position="152"/>
        <end position="164"/>
    </location>
</feature>
<dbReference type="Proteomes" id="UP000011014">
    <property type="component" value="Unassembled WGS sequence"/>
</dbReference>
<dbReference type="AlphaFoldDB" id="E4Y9U4"/>
<dbReference type="EMBL" id="FN654345">
    <property type="protein sequence ID" value="CBY32331.1"/>
    <property type="molecule type" value="Genomic_DNA"/>
</dbReference>
<feature type="compositionally biased region" description="Polar residues" evidence="3">
    <location>
        <begin position="587"/>
        <end position="601"/>
    </location>
</feature>
<protein>
    <recommendedName>
        <fullName evidence="4">Ubiquitin-like domain-containing protein</fullName>
    </recommendedName>
</protein>
<dbReference type="InterPro" id="IPR000626">
    <property type="entry name" value="Ubiquitin-like_dom"/>
</dbReference>
<feature type="region of interest" description="Disordered" evidence="3">
    <location>
        <begin position="139"/>
        <end position="218"/>
    </location>
</feature>
<dbReference type="PANTHER" id="PTHR23010:SF1">
    <property type="entry name" value="MIDNOLIN"/>
    <property type="match status" value="1"/>
</dbReference>
<accession>E4Y9U4</accession>
<comment type="subcellular location">
    <subcellularLocation>
        <location evidence="1">Nucleus</location>
    </subcellularLocation>
</comment>